<dbReference type="GO" id="GO:0042823">
    <property type="term" value="P:pyridoxal phosphate biosynthetic process"/>
    <property type="evidence" value="ECO:0007669"/>
    <property type="project" value="InterPro"/>
</dbReference>
<dbReference type="EC" id="1.1.1.262" evidence="7"/>
<keyword evidence="3" id="KW-0521">NADP</keyword>
<dbReference type="InterPro" id="IPR005255">
    <property type="entry name" value="PdxA_fam"/>
</dbReference>
<dbReference type="GO" id="GO:0051287">
    <property type="term" value="F:NAD binding"/>
    <property type="evidence" value="ECO:0007669"/>
    <property type="project" value="InterPro"/>
</dbReference>
<dbReference type="PANTHER" id="PTHR30004:SF6">
    <property type="entry name" value="D-THREONATE 4-PHOSPHATE DEHYDROGENASE"/>
    <property type="match status" value="1"/>
</dbReference>
<keyword evidence="1" id="KW-0963">Cytoplasm</keyword>
<dbReference type="AlphaFoldDB" id="A0A484H7I7"/>
<dbReference type="SUPFAM" id="SSF53659">
    <property type="entry name" value="Isocitrate/Isopropylmalate dehydrogenase-like"/>
    <property type="match status" value="1"/>
</dbReference>
<dbReference type="InterPro" id="IPR037510">
    <property type="entry name" value="PdxA"/>
</dbReference>
<keyword evidence="2" id="KW-0479">Metal-binding</keyword>
<organism evidence="7">
    <name type="scientific">invertebrate metagenome</name>
    <dbReference type="NCBI Taxonomy" id="1711999"/>
    <lineage>
        <taxon>unclassified sequences</taxon>
        <taxon>metagenomes</taxon>
        <taxon>organismal metagenomes</taxon>
    </lineage>
</organism>
<accession>A0A484H7I7</accession>
<keyword evidence="4 7" id="KW-0560">Oxidoreductase</keyword>
<name>A0A484H7I7_9ZZZZ</name>
<evidence type="ECO:0000256" key="5">
    <source>
        <dbReference type="ARBA" id="ARBA00023027"/>
    </source>
</evidence>
<evidence type="ECO:0000313" key="7">
    <source>
        <dbReference type="EMBL" id="VBB69455.1"/>
    </source>
</evidence>
<proteinExistence type="inferred from homology"/>
<protein>
    <submittedName>
        <fullName evidence="7">4-hydroxythreonine-4-phosphate dehydrogenase</fullName>
        <ecNumber evidence="7">1.1.1.262</ecNumber>
    </submittedName>
</protein>
<dbReference type="HAMAP" id="MF_00536">
    <property type="entry name" value="PdxA"/>
    <property type="match status" value="1"/>
</dbReference>
<evidence type="ECO:0000256" key="1">
    <source>
        <dbReference type="ARBA" id="ARBA00022490"/>
    </source>
</evidence>
<dbReference type="GO" id="GO:0046872">
    <property type="term" value="F:metal ion binding"/>
    <property type="evidence" value="ECO:0007669"/>
    <property type="project" value="UniProtKB-KW"/>
</dbReference>
<dbReference type="GO" id="GO:0008615">
    <property type="term" value="P:pyridoxine biosynthetic process"/>
    <property type="evidence" value="ECO:0007669"/>
    <property type="project" value="UniProtKB-KW"/>
</dbReference>
<dbReference type="Gene3D" id="3.40.718.10">
    <property type="entry name" value="Isopropylmalate Dehydrogenase"/>
    <property type="match status" value="1"/>
</dbReference>
<evidence type="ECO:0000256" key="3">
    <source>
        <dbReference type="ARBA" id="ARBA00022857"/>
    </source>
</evidence>
<dbReference type="Pfam" id="PF04166">
    <property type="entry name" value="PdxA"/>
    <property type="match status" value="1"/>
</dbReference>
<evidence type="ECO:0000256" key="4">
    <source>
        <dbReference type="ARBA" id="ARBA00023002"/>
    </source>
</evidence>
<keyword evidence="6" id="KW-0664">Pyridoxine biosynthesis</keyword>
<dbReference type="GO" id="GO:0050570">
    <property type="term" value="F:4-hydroxythreonine-4-phosphate dehydrogenase activity"/>
    <property type="evidence" value="ECO:0007669"/>
    <property type="project" value="UniProtKB-EC"/>
</dbReference>
<dbReference type="NCBIfam" id="TIGR00557">
    <property type="entry name" value="pdxA"/>
    <property type="match status" value="1"/>
</dbReference>
<keyword evidence="5" id="KW-0520">NAD</keyword>
<reference evidence="7" key="1">
    <citation type="submission" date="2018-10" db="EMBL/GenBank/DDBJ databases">
        <authorList>
            <person name="Gruber-Vodicka H."/>
            <person name="Jaeckle O."/>
        </authorList>
    </citation>
    <scope>NUCLEOTIDE SEQUENCE</scope>
</reference>
<dbReference type="PANTHER" id="PTHR30004">
    <property type="entry name" value="4-HYDROXYTHREONINE-4-PHOSPHATE DEHYDROGENASE"/>
    <property type="match status" value="1"/>
</dbReference>
<sequence length="338" mass="36158">MTSVLELPLAVTMGEPASISGEITCKAWLRRDEGLTHFFVIDDPDRLVAVSRCLRLGVPVEVITTPAEAVSVFAHALPVLPEPLAVRSVPGKPILSNARAVLASIERAIILVRNGYSAAVVTNPIYKKGLYAAVFPYSGHTEFLAALAGSNSRPVMMLTCPGLRVVPVTIHVSLRQAIARLRTADIIACGRIAARALQTDFGIAHPKLVVAALNPHAGEEGSMGEEEDTLIRPAIETLCREGITAFGPAPADTLFHPKARTGYDVVLCMYHDQALIPLKTIDFSGGVNITLGLPFVRTAPDHGTAFDIAGMGKADEWSLMQALRTARAIATHRLIARL</sequence>
<evidence type="ECO:0000256" key="2">
    <source>
        <dbReference type="ARBA" id="ARBA00022723"/>
    </source>
</evidence>
<dbReference type="EMBL" id="LR026963">
    <property type="protein sequence ID" value="VBB69455.1"/>
    <property type="molecule type" value="Genomic_DNA"/>
</dbReference>
<gene>
    <name evidence="7" type="ORF">RIEGSTA812A_PEG_928</name>
</gene>
<evidence type="ECO:0000256" key="6">
    <source>
        <dbReference type="ARBA" id="ARBA00023096"/>
    </source>
</evidence>
<dbReference type="NCBIfam" id="NF003699">
    <property type="entry name" value="PRK05312.1"/>
    <property type="match status" value="1"/>
</dbReference>